<dbReference type="Pfam" id="PF00632">
    <property type="entry name" value="HECT"/>
    <property type="match status" value="1"/>
</dbReference>
<evidence type="ECO:0000256" key="13">
    <source>
        <dbReference type="PROSITE-ProRule" id="PRU00104"/>
    </source>
</evidence>
<feature type="domain" description="HECT" evidence="15">
    <location>
        <begin position="360"/>
        <end position="706"/>
    </location>
</feature>
<dbReference type="Gene3D" id="3.90.1750.10">
    <property type="entry name" value="Hect, E3 ligase catalytic domains"/>
    <property type="match status" value="1"/>
</dbReference>
<gene>
    <name evidence="17" type="ORF">PNEJI1_001490</name>
</gene>
<dbReference type="GO" id="GO:0005758">
    <property type="term" value="C:mitochondrial intermembrane space"/>
    <property type="evidence" value="ECO:0007669"/>
    <property type="project" value="UniProtKB-SubCell"/>
</dbReference>
<dbReference type="Proteomes" id="UP000010422">
    <property type="component" value="Unassembled WGS sequence"/>
</dbReference>
<keyword evidence="6 14" id="KW-0349">Heme</keyword>
<dbReference type="Gene3D" id="3.30.2160.10">
    <property type="entry name" value="Hect, E3 ligase catalytic domain"/>
    <property type="match status" value="1"/>
</dbReference>
<evidence type="ECO:0000256" key="10">
    <source>
        <dbReference type="ARBA" id="ARBA00022786"/>
    </source>
</evidence>
<evidence type="ECO:0000256" key="8">
    <source>
        <dbReference type="ARBA" id="ARBA00022679"/>
    </source>
</evidence>
<dbReference type="Pfam" id="PF00034">
    <property type="entry name" value="Cytochrom_C"/>
    <property type="match status" value="1"/>
</dbReference>
<comment type="catalytic activity">
    <reaction evidence="1">
        <text>S-ubiquitinyl-[E2 ubiquitin-conjugating enzyme]-L-cysteine + [acceptor protein]-L-lysine = [E2 ubiquitin-conjugating enzyme]-L-cysteine + N(6)-ubiquitinyl-[acceptor protein]-L-lysine.</text>
        <dbReference type="EC" id="2.3.2.26"/>
    </reaction>
</comment>
<comment type="subcellular location">
    <subcellularLocation>
        <location evidence="2">Mitochondrion intermembrane space</location>
    </subcellularLocation>
</comment>
<keyword evidence="8" id="KW-0808">Transferase</keyword>
<dbReference type="PROSITE" id="PS51007">
    <property type="entry name" value="CYTC"/>
    <property type="match status" value="1"/>
</dbReference>
<dbReference type="GO" id="GO:0020037">
    <property type="term" value="F:heme binding"/>
    <property type="evidence" value="ECO:0007669"/>
    <property type="project" value="InterPro"/>
</dbReference>
<dbReference type="SMART" id="SM00119">
    <property type="entry name" value="HECTc"/>
    <property type="match status" value="1"/>
</dbReference>
<dbReference type="GO" id="GO:0000209">
    <property type="term" value="P:protein polyubiquitination"/>
    <property type="evidence" value="ECO:0007669"/>
    <property type="project" value="InterPro"/>
</dbReference>
<dbReference type="Gene3D" id="1.10.760.10">
    <property type="entry name" value="Cytochrome c-like domain"/>
    <property type="match status" value="1"/>
</dbReference>
<evidence type="ECO:0000259" key="15">
    <source>
        <dbReference type="PROSITE" id="PS50237"/>
    </source>
</evidence>
<dbReference type="InParanoid" id="L0PCL4"/>
<evidence type="ECO:0000256" key="11">
    <source>
        <dbReference type="ARBA" id="ARBA00022982"/>
    </source>
</evidence>
<evidence type="ECO:0000256" key="5">
    <source>
        <dbReference type="ARBA" id="ARBA00022448"/>
    </source>
</evidence>
<evidence type="ECO:0000313" key="18">
    <source>
        <dbReference type="Proteomes" id="UP000010422"/>
    </source>
</evidence>
<dbReference type="InterPro" id="IPR044611">
    <property type="entry name" value="E3A/B/C-like"/>
</dbReference>
<dbReference type="PROSITE" id="PS50237">
    <property type="entry name" value="HECT"/>
    <property type="match status" value="1"/>
</dbReference>
<organism evidence="18">
    <name type="scientific">Pneumocystis jirovecii</name>
    <name type="common">Human pneumocystis pneumonia agent</name>
    <dbReference type="NCBI Taxonomy" id="42068"/>
    <lineage>
        <taxon>Eukaryota</taxon>
        <taxon>Fungi</taxon>
        <taxon>Dikarya</taxon>
        <taxon>Ascomycota</taxon>
        <taxon>Taphrinomycotina</taxon>
        <taxon>Pneumocystomycetes</taxon>
        <taxon>Pneumocystaceae</taxon>
        <taxon>Pneumocystis</taxon>
    </lineage>
</organism>
<dbReference type="FunFam" id="3.30.2160.10:FF:000004">
    <property type="entry name" value="probable E3 ubiquitin-protein ligase HERC4 isoform X1"/>
    <property type="match status" value="1"/>
</dbReference>
<dbReference type="InterPro" id="IPR009056">
    <property type="entry name" value="Cyt_c-like_dom"/>
</dbReference>
<evidence type="ECO:0000256" key="14">
    <source>
        <dbReference type="PROSITE-ProRule" id="PRU00433"/>
    </source>
</evidence>
<dbReference type="InterPro" id="IPR035983">
    <property type="entry name" value="Hect_E3_ubiquitin_ligase"/>
</dbReference>
<evidence type="ECO:0000259" key="16">
    <source>
        <dbReference type="PROSITE" id="PS51007"/>
    </source>
</evidence>
<dbReference type="Gene3D" id="3.30.2410.10">
    <property type="entry name" value="Hect, E3 ligase catalytic domain"/>
    <property type="match status" value="1"/>
</dbReference>
<dbReference type="GO" id="GO:0046872">
    <property type="term" value="F:metal ion binding"/>
    <property type="evidence" value="ECO:0007669"/>
    <property type="project" value="UniProtKB-KW"/>
</dbReference>
<evidence type="ECO:0000256" key="2">
    <source>
        <dbReference type="ARBA" id="ARBA00004569"/>
    </source>
</evidence>
<dbReference type="VEuPathDB" id="FungiDB:PNEJI1_001490"/>
<comment type="similarity">
    <text evidence="3">Belongs to the cytochrome c family.</text>
</comment>
<dbReference type="InterPro" id="IPR036909">
    <property type="entry name" value="Cyt_c-like_dom_sf"/>
</dbReference>
<sequence>MIIGRCICCDSNLQYPNNIFCFRCTICGSINDIRPVLIQSSVIPPKYNFIPLSLSNFENIVTICKNNDQTDVKTAWKLLEDVLIATFSSWKTLNTSFSNGINISLTDSSVDLFQVRTFYDVMSTLPSHLIEVLLKSINILLKRIGQPLKKPSDVLFLLIILENPFFFLYTYKNECNDIIKRTFGYISSLSNDIHHYIVNWFSNYNTDILCKKIQLCNSFISKRLSKYTREHDNQSKYTTDWGIKAATKMMALLFASNNKKSTFLLSEFYNTMVDYIDLITDFDAWERKLSKFSFCQYPFLLSMGAKINIMEYDAKRQMEVKAREAFFSSIFQKRHITPHLVLRVRRECIIEDSLRQISNNEMDLKKSLRIEFVGEDGVDIGGLRKEWFLLLCREVFDPLYGIILYNKNIIVNILGMFVWNEETNYCWFNPASFESSDQYFLVGVVLGLAIYNSTILDIHLPLACYKKLLDIPCGLDDLKVFRPSLVKGFQHLLTFEGNVEDTFCRDFVGEYEAFGNVYRLPLCKNGEKIAVTNLNREEYVKRYTSFILNTSISKQFEPFKRGFYHVCGGNALSLFRPEEIELLIRGSPESLDVDQLRSVTVYDSLNSLEINPEEESVIEWFWSIFKEMKPILQRKLLAFVTGSDRIPATGAANLSFKISILGNDCDRYPIAHTCFNQLCLYRYKTHQKLYKFLITAISDSEGFGKTMGFSTGDGQLIFFDFKFILNFVAEKGAKLFKTRCAQCHTLEKGGPHKVKIFSDLCFYVFFNLSNSHGIFGRKTGQAEGYQYSEANKSKAITWSEETLYEYLENPKKYIPGTKMVFPGFKKPSDRNDIITYCKTCL</sequence>
<accession>L0PCL4</accession>
<evidence type="ECO:0000256" key="7">
    <source>
        <dbReference type="ARBA" id="ARBA00022660"/>
    </source>
</evidence>
<dbReference type="FunCoup" id="L0PCL4">
    <property type="interactions" value="35"/>
</dbReference>
<proteinExistence type="inferred from homology"/>
<feature type="active site" description="Glycyl thioester intermediate" evidence="13">
    <location>
        <position position="674"/>
    </location>
</feature>
<dbReference type="InterPro" id="IPR000569">
    <property type="entry name" value="HECT_dom"/>
</dbReference>
<dbReference type="SUPFAM" id="SSF46626">
    <property type="entry name" value="Cytochrome c"/>
    <property type="match status" value="1"/>
</dbReference>
<dbReference type="PRINTS" id="PR00604">
    <property type="entry name" value="CYTCHRMECIAB"/>
</dbReference>
<keyword evidence="7" id="KW-0679">Respiratory chain</keyword>
<evidence type="ECO:0000256" key="3">
    <source>
        <dbReference type="ARBA" id="ARBA00006488"/>
    </source>
</evidence>
<reference evidence="17 18" key="1">
    <citation type="journal article" date="2012" name="MBio">
        <title>De novo assembly of the Pneumocystis jirovecii genome from a single bronchoalveolar lavage fluid specimen from a patient.</title>
        <authorList>
            <person name="Cisse O.H."/>
            <person name="Pagni M."/>
            <person name="Hauser P.M."/>
        </authorList>
    </citation>
    <scope>NUCLEOTIDE SEQUENCE [LARGE SCALE GENOMIC DNA]</scope>
    <source>
        <strain evidence="17 18">SE8</strain>
    </source>
</reference>
<protein>
    <recommendedName>
        <fullName evidence="4">HECT-type E3 ubiquitin transferase</fullName>
        <ecNumber evidence="4">2.3.2.26</ecNumber>
    </recommendedName>
</protein>
<feature type="domain" description="Cytochrome c" evidence="16">
    <location>
        <begin position="727"/>
        <end position="841"/>
    </location>
</feature>
<keyword evidence="11" id="KW-0249">Electron transport</keyword>
<dbReference type="GO" id="GO:0009055">
    <property type="term" value="F:electron transfer activity"/>
    <property type="evidence" value="ECO:0007669"/>
    <property type="project" value="InterPro"/>
</dbReference>
<keyword evidence="9 14" id="KW-0479">Metal-binding</keyword>
<keyword evidence="10 13" id="KW-0833">Ubl conjugation pathway</keyword>
<evidence type="ECO:0000256" key="1">
    <source>
        <dbReference type="ARBA" id="ARBA00000885"/>
    </source>
</evidence>
<keyword evidence="5" id="KW-0813">Transport</keyword>
<feature type="non-terminal residue" evidence="17">
    <location>
        <position position="841"/>
    </location>
</feature>
<evidence type="ECO:0000256" key="9">
    <source>
        <dbReference type="ARBA" id="ARBA00022723"/>
    </source>
</evidence>
<dbReference type="SUPFAM" id="SSF56204">
    <property type="entry name" value="Hect, E3 ligase catalytic domain"/>
    <property type="match status" value="1"/>
</dbReference>
<dbReference type="FunFam" id="1.10.760.10:FF:000001">
    <property type="entry name" value="Cytochrome c iso-1"/>
    <property type="match status" value="1"/>
</dbReference>
<dbReference type="EMBL" id="CAKM01000235">
    <property type="protein sequence ID" value="CCJ30108.1"/>
    <property type="molecule type" value="Genomic_DNA"/>
</dbReference>
<dbReference type="InterPro" id="IPR002327">
    <property type="entry name" value="Cyt_c_1A/1B"/>
</dbReference>
<dbReference type="CDD" id="cd00078">
    <property type="entry name" value="HECTc"/>
    <property type="match status" value="1"/>
</dbReference>
<comment type="caution">
    <text evidence="17">The sequence shown here is derived from an EMBL/GenBank/DDBJ whole genome shotgun (WGS) entry which is preliminary data.</text>
</comment>
<dbReference type="PANTHER" id="PTHR45700">
    <property type="entry name" value="UBIQUITIN-PROTEIN LIGASE E3C"/>
    <property type="match status" value="1"/>
</dbReference>
<evidence type="ECO:0000256" key="4">
    <source>
        <dbReference type="ARBA" id="ARBA00012485"/>
    </source>
</evidence>
<dbReference type="STRING" id="1209962.L0PCL4"/>
<evidence type="ECO:0000256" key="12">
    <source>
        <dbReference type="ARBA" id="ARBA00023004"/>
    </source>
</evidence>
<name>L0PCL4_PNEJI</name>
<dbReference type="AlphaFoldDB" id="L0PCL4"/>
<evidence type="ECO:0000313" key="17">
    <source>
        <dbReference type="EMBL" id="CCJ30108.1"/>
    </source>
</evidence>
<dbReference type="GO" id="GO:0061630">
    <property type="term" value="F:ubiquitin protein ligase activity"/>
    <property type="evidence" value="ECO:0007669"/>
    <property type="project" value="UniProtKB-EC"/>
</dbReference>
<evidence type="ECO:0000256" key="6">
    <source>
        <dbReference type="ARBA" id="ARBA00022617"/>
    </source>
</evidence>
<dbReference type="PANTHER" id="PTHR45700:SF8">
    <property type="entry name" value="HECT-TYPE E3 UBIQUITIN TRANSFERASE"/>
    <property type="match status" value="1"/>
</dbReference>
<dbReference type="EC" id="2.3.2.26" evidence="4"/>
<keyword evidence="12 14" id="KW-0408">Iron</keyword>